<evidence type="ECO:0000259" key="9">
    <source>
        <dbReference type="Pfam" id="PF00534"/>
    </source>
</evidence>
<sequence>MRPPPGGRVPNGVPGAVDGGTGRGHGHRYAVAGRGGPGGRAKRDARMSHHVPRAAAPGARKHTLAGRRGAPRRIATLSVHTSPLHQPGTGDAGGMNVYIVEMSKRLAALGVEVEIFTRATGRDLPPVVEMAPGVLVRHVTAGPFEGLSKEDLPAQLCAFTSGVLRTEAMREPGYYDLVHSHYWLSGQVGWLAKERWGVPLVHSMHTMAKVKNLSLAADDPPEPSARVIGESQVVEAADRLVANTVEEAEQLVGLYDADPERLAVVNPGVDLDTFRPGEAAEARRRVGVPQDATVILFAGRIQPLKAPDVLLHATAHLLRAHPSLRENLVVAVVGGPSGTGLAAPEHLHKLAASLGVQDVVRFRRPVPQDVLADWYRAASVAVVPSYNESFGLVAIEAQACGTPVVAASVGGLPTAVRDGVSGILVDGHDPADYAAALGTLALAPRLRDRYAEGAVRHAANFGWAAAAASMADVYAQTVAEAGRVRSLAAR</sequence>
<feature type="binding site" evidence="7">
    <location>
        <begin position="86"/>
        <end position="87"/>
    </location>
    <ligand>
        <name>UDP-N-acetyl-alpha-D-glucosamine</name>
        <dbReference type="ChEBI" id="CHEBI:57705"/>
    </ligand>
</feature>
<feature type="domain" description="Glycosyl transferase family 1" evidence="9">
    <location>
        <begin position="281"/>
        <end position="454"/>
    </location>
</feature>
<dbReference type="Pfam" id="PF00534">
    <property type="entry name" value="Glycos_transf_1"/>
    <property type="match status" value="1"/>
</dbReference>
<feature type="binding site" evidence="7">
    <location>
        <position position="226"/>
    </location>
    <ligand>
        <name>1D-myo-inositol 3-phosphate</name>
        <dbReference type="ChEBI" id="CHEBI:58401"/>
    </ligand>
</feature>
<feature type="binding site" evidence="7">
    <location>
        <position position="366"/>
    </location>
    <ligand>
        <name>UDP-N-acetyl-alpha-D-glucosamine</name>
        <dbReference type="ChEBI" id="CHEBI:57705"/>
    </ligand>
</feature>
<dbReference type="EC" id="2.4.1.250" evidence="7"/>
<evidence type="ECO:0000256" key="2">
    <source>
        <dbReference type="ARBA" id="ARBA00022676"/>
    </source>
</evidence>
<dbReference type="NCBIfam" id="TIGR03449">
    <property type="entry name" value="mycothiol_MshA"/>
    <property type="match status" value="1"/>
</dbReference>
<dbReference type="InterPro" id="IPR028098">
    <property type="entry name" value="Glyco_trans_4-like_N"/>
</dbReference>
<feature type="binding site" evidence="7">
    <location>
        <position position="376"/>
    </location>
    <ligand>
        <name>Mg(2+)</name>
        <dbReference type="ChEBI" id="CHEBI:18420"/>
    </ligand>
</feature>
<evidence type="ECO:0000256" key="4">
    <source>
        <dbReference type="ARBA" id="ARBA00022723"/>
    </source>
</evidence>
<accession>A0ABP9HIS8</accession>
<dbReference type="EMBL" id="BAABHS010000014">
    <property type="protein sequence ID" value="GAA4971952.1"/>
    <property type="molecule type" value="Genomic_DNA"/>
</dbReference>
<reference evidence="12" key="1">
    <citation type="journal article" date="2019" name="Int. J. Syst. Evol. Microbiol.">
        <title>The Global Catalogue of Microorganisms (GCM) 10K type strain sequencing project: providing services to taxonomists for standard genome sequencing and annotation.</title>
        <authorList>
            <consortium name="The Broad Institute Genomics Platform"/>
            <consortium name="The Broad Institute Genome Sequencing Center for Infectious Disease"/>
            <person name="Wu L."/>
            <person name="Ma J."/>
        </authorList>
    </citation>
    <scope>NUCLEOTIDE SEQUENCE [LARGE SCALE GENOMIC DNA]</scope>
    <source>
        <strain evidence="12">JCM 17986</strain>
    </source>
</reference>
<feature type="binding site" evidence="7">
    <location>
        <position position="206"/>
    </location>
    <ligand>
        <name>1D-myo-inositol 3-phosphate</name>
        <dbReference type="ChEBI" id="CHEBI:58401"/>
    </ligand>
</feature>
<feature type="binding site" evidence="7">
    <location>
        <position position="378"/>
    </location>
    <ligand>
        <name>Mg(2+)</name>
        <dbReference type="ChEBI" id="CHEBI:18420"/>
    </ligand>
</feature>
<evidence type="ECO:0000256" key="8">
    <source>
        <dbReference type="SAM" id="MobiDB-lite"/>
    </source>
</evidence>
<dbReference type="Proteomes" id="UP001500466">
    <property type="component" value="Unassembled WGS sequence"/>
</dbReference>
<keyword evidence="12" id="KW-1185">Reference proteome</keyword>
<feature type="binding site" evidence="7">
    <location>
        <position position="388"/>
    </location>
    <ligand>
        <name>UDP-N-acetyl-alpha-D-glucosamine</name>
        <dbReference type="ChEBI" id="CHEBI:57705"/>
    </ligand>
</feature>
<protein>
    <recommendedName>
        <fullName evidence="7">D-inositol-3-phosphate glycosyltransferase</fullName>
        <ecNumber evidence="7">2.4.1.250</ecNumber>
    </recommendedName>
    <alternativeName>
        <fullName evidence="7">N-acetylglucosamine-inositol-phosphate N-acetylglucosaminyltransferase</fullName>
        <shortName evidence="7">GlcNAc-Ins-P N-acetylglucosaminyltransferase</shortName>
    </alternativeName>
</protein>
<dbReference type="HAMAP" id="MF_01695">
    <property type="entry name" value="MshA"/>
    <property type="match status" value="1"/>
</dbReference>
<dbReference type="PANTHER" id="PTHR45947:SF3">
    <property type="entry name" value="SULFOQUINOVOSYL TRANSFERASE SQD2"/>
    <property type="match status" value="1"/>
</dbReference>
<comment type="similarity">
    <text evidence="1 7">Belongs to the glycosyltransferase group 1 family. MshA subfamily.</text>
</comment>
<feature type="binding site" evidence="7">
    <location>
        <position position="305"/>
    </location>
    <ligand>
        <name>UDP-N-acetyl-alpha-D-glucosamine</name>
        <dbReference type="ChEBI" id="CHEBI:57705"/>
    </ligand>
</feature>
<feature type="region of interest" description="Disordered" evidence="8">
    <location>
        <begin position="1"/>
        <end position="68"/>
    </location>
</feature>
<feature type="compositionally biased region" description="Basic residues" evidence="8">
    <location>
        <begin position="59"/>
        <end position="68"/>
    </location>
</feature>
<dbReference type="SUPFAM" id="SSF53756">
    <property type="entry name" value="UDP-Glycosyltransferase/glycogen phosphorylase"/>
    <property type="match status" value="1"/>
</dbReference>
<evidence type="ECO:0000256" key="5">
    <source>
        <dbReference type="ARBA" id="ARBA00022842"/>
    </source>
</evidence>
<dbReference type="InterPro" id="IPR001296">
    <property type="entry name" value="Glyco_trans_1"/>
</dbReference>
<organism evidence="11 12">
    <name type="scientific">Yinghuangia aomiensis</name>
    <dbReference type="NCBI Taxonomy" id="676205"/>
    <lineage>
        <taxon>Bacteria</taxon>
        <taxon>Bacillati</taxon>
        <taxon>Actinomycetota</taxon>
        <taxon>Actinomycetes</taxon>
        <taxon>Kitasatosporales</taxon>
        <taxon>Streptomycetaceae</taxon>
        <taxon>Yinghuangia</taxon>
    </lineage>
</organism>
<comment type="function">
    <text evidence="7">Catalyzes the transfer of a N-acetyl-glucosamine moiety to 1D-myo-inositol 3-phosphate to produce 1D-myo-inositol 2-acetamido-2-deoxy-glucopyranoside 3-phosphate in the mycothiol biosynthesis pathway.</text>
</comment>
<keyword evidence="2 7" id="KW-0328">Glycosyltransferase</keyword>
<dbReference type="Gene3D" id="3.40.50.2000">
    <property type="entry name" value="Glycogen Phosphorylase B"/>
    <property type="match status" value="2"/>
</dbReference>
<feature type="binding site" evidence="7">
    <location>
        <position position="94"/>
    </location>
    <ligand>
        <name>UDP-N-acetyl-alpha-D-glucosamine</name>
        <dbReference type="ChEBI" id="CHEBI:57705"/>
    </ligand>
</feature>
<comment type="subunit">
    <text evidence="7">Homodimer.</text>
</comment>
<dbReference type="Pfam" id="PF13579">
    <property type="entry name" value="Glyco_trans_4_4"/>
    <property type="match status" value="1"/>
</dbReference>
<evidence type="ECO:0000256" key="6">
    <source>
        <dbReference type="ARBA" id="ARBA00048131"/>
    </source>
</evidence>
<evidence type="ECO:0000259" key="10">
    <source>
        <dbReference type="Pfam" id="PF13579"/>
    </source>
</evidence>
<evidence type="ECO:0000256" key="1">
    <source>
        <dbReference type="ARBA" id="ARBA00008449"/>
    </source>
</evidence>
<dbReference type="InterPro" id="IPR017814">
    <property type="entry name" value="Mycothiol_biosynthesis_MshA"/>
</dbReference>
<gene>
    <name evidence="7 11" type="primary">mshA</name>
    <name evidence="11" type="ORF">GCM10023205_42460</name>
</gene>
<dbReference type="PANTHER" id="PTHR45947">
    <property type="entry name" value="SULFOQUINOVOSYL TRANSFERASE SQD2"/>
    <property type="match status" value="1"/>
</dbReference>
<feature type="binding site" evidence="7">
    <location>
        <position position="300"/>
    </location>
    <ligand>
        <name>UDP-N-acetyl-alpha-D-glucosamine</name>
        <dbReference type="ChEBI" id="CHEBI:57705"/>
    </ligand>
</feature>
<proteinExistence type="inferred from homology"/>
<feature type="binding site" evidence="7">
    <location>
        <position position="149"/>
    </location>
    <ligand>
        <name>1D-myo-inositol 3-phosphate</name>
        <dbReference type="ChEBI" id="CHEBI:58401"/>
    </ligand>
</feature>
<feature type="binding site" evidence="7">
    <location>
        <position position="375"/>
    </location>
    <ligand>
        <name>Mg(2+)</name>
        <dbReference type="ChEBI" id="CHEBI:18420"/>
    </ligand>
</feature>
<comment type="catalytic activity">
    <reaction evidence="6 7">
        <text>1D-myo-inositol 3-phosphate + UDP-N-acetyl-alpha-D-glucosamine = 1D-myo-inositol 2-acetamido-2-deoxy-alpha-D-glucopyranoside 3-phosphate + UDP + H(+)</text>
        <dbReference type="Rhea" id="RHEA:26188"/>
        <dbReference type="ChEBI" id="CHEBI:15378"/>
        <dbReference type="ChEBI" id="CHEBI:57705"/>
        <dbReference type="ChEBI" id="CHEBI:58223"/>
        <dbReference type="ChEBI" id="CHEBI:58401"/>
        <dbReference type="ChEBI" id="CHEBI:58892"/>
        <dbReference type="EC" id="2.4.1.250"/>
    </reaction>
</comment>
<dbReference type="CDD" id="cd03800">
    <property type="entry name" value="GT4_sucrose_synthase"/>
    <property type="match status" value="1"/>
</dbReference>
<name>A0ABP9HIS8_9ACTN</name>
<feature type="binding site" evidence="7">
    <location>
        <position position="182"/>
    </location>
    <ligand>
        <name>1D-myo-inositol 3-phosphate</name>
        <dbReference type="ChEBI" id="CHEBI:58401"/>
    </ligand>
</feature>
<dbReference type="InterPro" id="IPR050194">
    <property type="entry name" value="Glycosyltransferase_grp1"/>
</dbReference>
<evidence type="ECO:0000313" key="12">
    <source>
        <dbReference type="Proteomes" id="UP001500466"/>
    </source>
</evidence>
<keyword evidence="3 7" id="KW-0808">Transferase</keyword>
<feature type="binding site" evidence="7">
    <location>
        <begin position="91"/>
        <end position="96"/>
    </location>
    <ligand>
        <name>1D-myo-inositol 3-phosphate</name>
        <dbReference type="ChEBI" id="CHEBI:58401"/>
    </ligand>
</feature>
<feature type="domain" description="Glycosyltransferase subfamily 4-like N-terminal" evidence="10">
    <location>
        <begin position="93"/>
        <end position="268"/>
    </location>
</feature>
<evidence type="ECO:0000256" key="3">
    <source>
        <dbReference type="ARBA" id="ARBA00022679"/>
    </source>
</evidence>
<feature type="binding site" evidence="7">
    <location>
        <position position="402"/>
    </location>
    <ligand>
        <name>Mg(2+)</name>
        <dbReference type="ChEBI" id="CHEBI:18420"/>
    </ligand>
</feature>
<evidence type="ECO:0000256" key="7">
    <source>
        <dbReference type="HAMAP-Rule" id="MF_01695"/>
    </source>
</evidence>
<keyword evidence="5 7" id="KW-0460">Magnesium</keyword>
<keyword evidence="4 7" id="KW-0479">Metal-binding</keyword>
<feature type="binding site" evidence="7">
    <location>
        <position position="396"/>
    </location>
    <ligand>
        <name>UDP-N-acetyl-alpha-D-glucosamine</name>
        <dbReference type="ChEBI" id="CHEBI:57705"/>
    </ligand>
</feature>
<evidence type="ECO:0000313" key="11">
    <source>
        <dbReference type="EMBL" id="GAA4971952.1"/>
    </source>
</evidence>
<feature type="binding site" evidence="7">
    <location>
        <position position="80"/>
    </location>
    <ligand>
        <name>1D-myo-inositol 3-phosphate</name>
        <dbReference type="ChEBI" id="CHEBI:58401"/>
    </ligand>
</feature>
<comment type="caution">
    <text evidence="11">The sequence shown here is derived from an EMBL/GenBank/DDBJ whole genome shotgun (WGS) entry which is preliminary data.</text>
</comment>